<sequence>MLTILISAYLPVRRAVKKSAIDAIRQTEDIAIRPGKVKTSRLTEKFFGFEGMLATKNYKRNRKKYRATVISLFLSIVLFISASSWCSYLTKSINTVISNADYDIFYTYHEDEEGYPLDEIFSELSNMKNVTESVYSSQLYYLTGSLNTSSLSQDYRNCQKELAEAQGNEYKEYASSLADFQLNFLEDEAFLRYLEEQNLPKSIYYDREHPTAILIDALRVYGYDGRYLSHNMFSDIAGANLQLHVILMAEDFSRNLEIDKETGEIQCVNWDYNNDTEYKEPLEEGCRTIPITIGTTLPNTPALFADEQEIPQLFFPYSFMDEVFSSLEPDEDYQNISGVPLSEKATKHMYFQCENHAETYEAMRRLLADKDLSPDNIFDYAASVDNDRAMVTVINVFAFGFITLISLIAAANIFNTISTNINLRRREFAMLKSVGLTPESFRKMMNFECLLYGFKGLLYGLPVSFLVTLQIYRTISNGLDSSFYIPWYSVALAVFSVFLVVFVTMLYSMSKIKKENTIDALKNENL</sequence>
<organism evidence="1 2">
    <name type="scientific">Petralouisia muris</name>
    <dbReference type="NCBI Taxonomy" id="3032872"/>
    <lineage>
        <taxon>Bacteria</taxon>
        <taxon>Bacillati</taxon>
        <taxon>Bacillota</taxon>
        <taxon>Clostridia</taxon>
        <taxon>Lachnospirales</taxon>
        <taxon>Lachnospiraceae</taxon>
        <taxon>Petralouisia</taxon>
    </lineage>
</organism>
<gene>
    <name evidence="1" type="ORF">E5329_06125</name>
</gene>
<evidence type="ECO:0000313" key="2">
    <source>
        <dbReference type="Proteomes" id="UP000304953"/>
    </source>
</evidence>
<keyword evidence="2" id="KW-1185">Reference proteome</keyword>
<dbReference type="Proteomes" id="UP000304953">
    <property type="component" value="Unassembled WGS sequence"/>
</dbReference>
<comment type="caution">
    <text evidence="1">The sequence shown here is derived from an EMBL/GenBank/DDBJ whole genome shotgun (WGS) entry which is preliminary data.</text>
</comment>
<dbReference type="EMBL" id="SRYA01000009">
    <property type="protein sequence ID" value="TGY97259.1"/>
    <property type="molecule type" value="Genomic_DNA"/>
</dbReference>
<accession>A0AC61RZ06</accession>
<reference evidence="1" key="1">
    <citation type="submission" date="2019-04" db="EMBL/GenBank/DDBJ databases">
        <title>Microbes associate with the intestines of laboratory mice.</title>
        <authorList>
            <person name="Navarre W."/>
            <person name="Wong E."/>
            <person name="Huang K."/>
            <person name="Tropini C."/>
            <person name="Ng K."/>
            <person name="Yu B."/>
        </authorList>
    </citation>
    <scope>NUCLEOTIDE SEQUENCE</scope>
    <source>
        <strain evidence="1">NM01_1-7b</strain>
    </source>
</reference>
<evidence type="ECO:0000313" key="1">
    <source>
        <dbReference type="EMBL" id="TGY97259.1"/>
    </source>
</evidence>
<proteinExistence type="predicted"/>
<protein>
    <submittedName>
        <fullName evidence="1">ABC transporter permease</fullName>
    </submittedName>
</protein>
<name>A0AC61RZ06_9FIRM</name>